<feature type="transmembrane region" description="Helical" evidence="1">
    <location>
        <begin position="392"/>
        <end position="414"/>
    </location>
</feature>
<accession>A0A1H4B9Y1</accession>
<evidence type="ECO:0000313" key="2">
    <source>
        <dbReference type="EMBL" id="SEA44949.1"/>
    </source>
</evidence>
<dbReference type="AlphaFoldDB" id="A0A1H4B9Y1"/>
<reference evidence="2 3" key="1">
    <citation type="submission" date="2016-10" db="EMBL/GenBank/DDBJ databases">
        <authorList>
            <person name="de Groot N.N."/>
        </authorList>
    </citation>
    <scope>NUCLEOTIDE SEQUENCE [LARGE SCALE GENOMIC DNA]</scope>
    <source>
        <strain evidence="2 3">Vu-144</strain>
    </source>
</reference>
<feature type="transmembrane region" description="Helical" evidence="1">
    <location>
        <begin position="51"/>
        <end position="71"/>
    </location>
</feature>
<dbReference type="STRING" id="551991.SAMN05192529_11944"/>
<feature type="transmembrane region" description="Helical" evidence="1">
    <location>
        <begin position="326"/>
        <end position="348"/>
    </location>
</feature>
<keyword evidence="3" id="KW-1185">Reference proteome</keyword>
<feature type="transmembrane region" description="Helical" evidence="1">
    <location>
        <begin position="291"/>
        <end position="314"/>
    </location>
</feature>
<keyword evidence="1" id="KW-0472">Membrane</keyword>
<evidence type="ECO:0000313" key="3">
    <source>
        <dbReference type="Proteomes" id="UP000199041"/>
    </source>
</evidence>
<feature type="transmembrane region" description="Helical" evidence="1">
    <location>
        <begin position="250"/>
        <end position="270"/>
    </location>
</feature>
<keyword evidence="1" id="KW-0812">Transmembrane</keyword>
<feature type="transmembrane region" description="Helical" evidence="1">
    <location>
        <begin position="148"/>
        <end position="165"/>
    </location>
</feature>
<feature type="transmembrane region" description="Helical" evidence="1">
    <location>
        <begin position="83"/>
        <end position="102"/>
    </location>
</feature>
<name>A0A1H4B9Y1_9BACT</name>
<dbReference type="Proteomes" id="UP000199041">
    <property type="component" value="Unassembled WGS sequence"/>
</dbReference>
<evidence type="ECO:0000256" key="1">
    <source>
        <dbReference type="SAM" id="Phobius"/>
    </source>
</evidence>
<organism evidence="2 3">
    <name type="scientific">Arachidicoccus rhizosphaerae</name>
    <dbReference type="NCBI Taxonomy" id="551991"/>
    <lineage>
        <taxon>Bacteria</taxon>
        <taxon>Pseudomonadati</taxon>
        <taxon>Bacteroidota</taxon>
        <taxon>Chitinophagia</taxon>
        <taxon>Chitinophagales</taxon>
        <taxon>Chitinophagaceae</taxon>
        <taxon>Arachidicoccus</taxon>
    </lineage>
</organism>
<feature type="transmembrane region" description="Helical" evidence="1">
    <location>
        <begin position="12"/>
        <end position="31"/>
    </location>
</feature>
<dbReference type="Gene3D" id="1.20.210.10">
    <property type="entry name" value="Cytochrome c oxidase-like, subunit I domain"/>
    <property type="match status" value="1"/>
</dbReference>
<protein>
    <recommendedName>
        <fullName evidence="4">Cytochrome C and Quinol oxidase polypeptide I</fullName>
    </recommendedName>
</protein>
<gene>
    <name evidence="2" type="ORF">SAMN05192529_11944</name>
</gene>
<evidence type="ECO:0008006" key="4">
    <source>
        <dbReference type="Google" id="ProtNLM"/>
    </source>
</evidence>
<feature type="transmembrane region" description="Helical" evidence="1">
    <location>
        <begin position="185"/>
        <end position="203"/>
    </location>
</feature>
<dbReference type="InterPro" id="IPR036927">
    <property type="entry name" value="Cyt_c_oxase-like_su1_sf"/>
</dbReference>
<sequence length="435" mass="50200">MSEERFKTRYWIKIVFLNFMVVSLAGLLMRYKINFSIPVIDQKNLMQGHAHFAFIGWITMALIVLLVHYLIQHQVNTNYQKYHLILAAHLMVAYAMLISFTLEGYGALSIILSTATILLSYLFIYFYLKDLKKVPGRLKSKKWFKAALLLWAFSSLGPFSLAYLMACHVSNQDLYVLSIYMYLHFQYNGWFLFAILGCLFGFIEKQTNNLGVCSLESRADFWGIQLFKWMVITVIPSYFLSTLWLNLPRVIVWLANLTALLQIGVIICVIQWVRKLPTKIWSPLKPQIRMFWLFGLTALIIKIALQSLSVIPYFTHYAFGFRPIVIGYLHLVFIGILSFFIMGALLNLPIISQIRYKKSGLVLFITGFILQEIILMLQGFEAFNQTNMPRASILLFYCAIFMVSGLAMIAHGLFYGRPIKKIPVVSMKVIYKPKG</sequence>
<proteinExistence type="predicted"/>
<keyword evidence="1" id="KW-1133">Transmembrane helix</keyword>
<dbReference type="EMBL" id="FNQY01000019">
    <property type="protein sequence ID" value="SEA44949.1"/>
    <property type="molecule type" value="Genomic_DNA"/>
</dbReference>
<feature type="transmembrane region" description="Helical" evidence="1">
    <location>
        <begin position="108"/>
        <end position="128"/>
    </location>
</feature>
<feature type="transmembrane region" description="Helical" evidence="1">
    <location>
        <begin position="360"/>
        <end position="380"/>
    </location>
</feature>
<feature type="transmembrane region" description="Helical" evidence="1">
    <location>
        <begin position="224"/>
        <end position="244"/>
    </location>
</feature>